<dbReference type="eggNOG" id="COG2207">
    <property type="taxonomic scope" value="Bacteria"/>
</dbReference>
<keyword evidence="5" id="KW-1185">Reference proteome</keyword>
<dbReference type="SMART" id="SM00342">
    <property type="entry name" value="HTH_ARAC"/>
    <property type="match status" value="1"/>
</dbReference>
<evidence type="ECO:0000259" key="3">
    <source>
        <dbReference type="PROSITE" id="PS01124"/>
    </source>
</evidence>
<reference evidence="4 5" key="1">
    <citation type="submission" date="2012-09" db="EMBL/GenBank/DDBJ databases">
        <title>Celeribacter baekdonensis B30 Genome Sequencing.</title>
        <authorList>
            <person name="Wang W."/>
        </authorList>
    </citation>
    <scope>NUCLEOTIDE SEQUENCE [LARGE SCALE GENOMIC DNA]</scope>
    <source>
        <strain evidence="4 5">B30</strain>
    </source>
</reference>
<dbReference type="PANTHER" id="PTHR47893">
    <property type="entry name" value="REGULATORY PROTEIN PCHR"/>
    <property type="match status" value="1"/>
</dbReference>
<keyword evidence="1" id="KW-0805">Transcription regulation</keyword>
<dbReference type="Proteomes" id="UP000006762">
    <property type="component" value="Unassembled WGS sequence"/>
</dbReference>
<evidence type="ECO:0000313" key="5">
    <source>
        <dbReference type="Proteomes" id="UP000006762"/>
    </source>
</evidence>
<dbReference type="RefSeq" id="WP_009570248.1">
    <property type="nucleotide sequence ID" value="NZ_AMRK01000001.1"/>
</dbReference>
<dbReference type="Pfam" id="PF12833">
    <property type="entry name" value="HTH_18"/>
    <property type="match status" value="1"/>
</dbReference>
<dbReference type="InterPro" id="IPR053142">
    <property type="entry name" value="PchR_regulatory_protein"/>
</dbReference>
<name>K2KAK8_9RHOB</name>
<dbReference type="PATRIC" id="fig|1208323.3.peg.350"/>
<protein>
    <submittedName>
        <fullName evidence="4">AraC family transcriptional regulator</fullName>
    </submittedName>
</protein>
<feature type="domain" description="HTH araC/xylS-type" evidence="3">
    <location>
        <begin position="209"/>
        <end position="307"/>
    </location>
</feature>
<proteinExistence type="predicted"/>
<dbReference type="AlphaFoldDB" id="K2KAK8"/>
<dbReference type="InterPro" id="IPR009057">
    <property type="entry name" value="Homeodomain-like_sf"/>
</dbReference>
<dbReference type="PROSITE" id="PS01124">
    <property type="entry name" value="HTH_ARAC_FAMILY_2"/>
    <property type="match status" value="1"/>
</dbReference>
<evidence type="ECO:0000313" key="4">
    <source>
        <dbReference type="EMBL" id="EKE74400.1"/>
    </source>
</evidence>
<evidence type="ECO:0000256" key="2">
    <source>
        <dbReference type="ARBA" id="ARBA00023163"/>
    </source>
</evidence>
<organism evidence="4 5">
    <name type="scientific">Celeribacter baekdonensis B30</name>
    <dbReference type="NCBI Taxonomy" id="1208323"/>
    <lineage>
        <taxon>Bacteria</taxon>
        <taxon>Pseudomonadati</taxon>
        <taxon>Pseudomonadota</taxon>
        <taxon>Alphaproteobacteria</taxon>
        <taxon>Rhodobacterales</taxon>
        <taxon>Roseobacteraceae</taxon>
        <taxon>Celeribacter</taxon>
    </lineage>
</organism>
<dbReference type="OrthoDB" id="9802263at2"/>
<sequence>MTAPCLTYSVRTFFDATEQEAGLPGWEQRYMRTHGGSFEGSVAQVSLGPVTISEERSSIGMLQWSAPPPGKIIIAFVASNQKLGFNGMAVADCLMLQRGGSEILCHSNASLPERGMMIEVDETAVDLPPGLFRRAAIVTCPSSRQILDISRYFEQILQSAPTTMRIAPAILQQEIVEILMDKVQYLVDQFKQNECRLLGDRTSAADILLRAESFFVENEPEDITIQSLCEGLAINQLTLRNAFAELLSMTPREWLIARKLDIGHRLLSGGTITTTQLALASGFGHLGRFSTYYRKIYGDLPSTKRVERLRAY</sequence>
<dbReference type="GO" id="GO:0003700">
    <property type="term" value="F:DNA-binding transcription factor activity"/>
    <property type="evidence" value="ECO:0007669"/>
    <property type="project" value="InterPro"/>
</dbReference>
<dbReference type="SUPFAM" id="SSF46689">
    <property type="entry name" value="Homeodomain-like"/>
    <property type="match status" value="1"/>
</dbReference>
<dbReference type="STRING" id="1208323.B30_01700"/>
<gene>
    <name evidence="4" type="ORF">B30_01700</name>
</gene>
<comment type="caution">
    <text evidence="4">The sequence shown here is derived from an EMBL/GenBank/DDBJ whole genome shotgun (WGS) entry which is preliminary data.</text>
</comment>
<dbReference type="PANTHER" id="PTHR47893:SF1">
    <property type="entry name" value="REGULATORY PROTEIN PCHR"/>
    <property type="match status" value="1"/>
</dbReference>
<accession>K2KAK8</accession>
<dbReference type="GO" id="GO:0043565">
    <property type="term" value="F:sequence-specific DNA binding"/>
    <property type="evidence" value="ECO:0007669"/>
    <property type="project" value="InterPro"/>
</dbReference>
<dbReference type="Gene3D" id="1.10.10.60">
    <property type="entry name" value="Homeodomain-like"/>
    <property type="match status" value="1"/>
</dbReference>
<dbReference type="InterPro" id="IPR018060">
    <property type="entry name" value="HTH_AraC"/>
</dbReference>
<evidence type="ECO:0000256" key="1">
    <source>
        <dbReference type="ARBA" id="ARBA00023015"/>
    </source>
</evidence>
<dbReference type="EMBL" id="AMRK01000001">
    <property type="protein sequence ID" value="EKE74400.1"/>
    <property type="molecule type" value="Genomic_DNA"/>
</dbReference>
<keyword evidence="2" id="KW-0804">Transcription</keyword>